<keyword evidence="2" id="KW-1185">Reference proteome</keyword>
<evidence type="ECO:0000313" key="2">
    <source>
        <dbReference type="Proteomes" id="UP001497482"/>
    </source>
</evidence>
<proteinExistence type="predicted"/>
<dbReference type="AlphaFoldDB" id="A0AAV2M6Q0"/>
<dbReference type="EMBL" id="OZ035828">
    <property type="protein sequence ID" value="CAL1608984.1"/>
    <property type="molecule type" value="Genomic_DNA"/>
</dbReference>
<evidence type="ECO:0000313" key="1">
    <source>
        <dbReference type="EMBL" id="CAL1608984.1"/>
    </source>
</evidence>
<organism evidence="1 2">
    <name type="scientific">Knipowitschia caucasica</name>
    <name type="common">Caucasian dwarf goby</name>
    <name type="synonym">Pomatoschistus caucasicus</name>
    <dbReference type="NCBI Taxonomy" id="637954"/>
    <lineage>
        <taxon>Eukaryota</taxon>
        <taxon>Metazoa</taxon>
        <taxon>Chordata</taxon>
        <taxon>Craniata</taxon>
        <taxon>Vertebrata</taxon>
        <taxon>Euteleostomi</taxon>
        <taxon>Actinopterygii</taxon>
        <taxon>Neopterygii</taxon>
        <taxon>Teleostei</taxon>
        <taxon>Neoteleostei</taxon>
        <taxon>Acanthomorphata</taxon>
        <taxon>Gobiaria</taxon>
        <taxon>Gobiiformes</taxon>
        <taxon>Gobioidei</taxon>
        <taxon>Gobiidae</taxon>
        <taxon>Gobiinae</taxon>
        <taxon>Knipowitschia</taxon>
    </lineage>
</organism>
<reference evidence="1 2" key="1">
    <citation type="submission" date="2024-04" db="EMBL/GenBank/DDBJ databases">
        <authorList>
            <person name="Waldvogel A.-M."/>
            <person name="Schoenle A."/>
        </authorList>
    </citation>
    <scope>NUCLEOTIDE SEQUENCE [LARGE SCALE GENOMIC DNA]</scope>
</reference>
<dbReference type="Proteomes" id="UP001497482">
    <property type="component" value="Chromosome 6"/>
</dbReference>
<name>A0AAV2M6Q0_KNICA</name>
<protein>
    <submittedName>
        <fullName evidence="1">Uncharacterized protein</fullName>
    </submittedName>
</protein>
<gene>
    <name evidence="1" type="ORF">KC01_LOCUS35814</name>
</gene>
<sequence>MSSEPPSSHSRTSTPPFTLILSQSLISPCSLIGDHSTHSLRKAFTLKCQDWVGGLILCDRRSHMPHSYFHYVRGHRVKHQLILSLYVSAIYFSDSGKGPPLGYFHRLSDSFVSWGSASGCDPLAVNKGSGPDSPLRCWHGGLECQETRVAALCESGPD</sequence>
<accession>A0AAV2M6Q0</accession>